<dbReference type="PANTHER" id="PTHR12547">
    <property type="entry name" value="CCCH ZINC FINGER/TIS11-RELATED"/>
    <property type="match status" value="1"/>
</dbReference>
<feature type="region of interest" description="Disordered" evidence="6">
    <location>
        <begin position="498"/>
        <end position="526"/>
    </location>
</feature>
<evidence type="ECO:0000313" key="8">
    <source>
        <dbReference type="EMBL" id="KIM48357.1"/>
    </source>
</evidence>
<feature type="region of interest" description="Disordered" evidence="6">
    <location>
        <begin position="600"/>
        <end position="671"/>
    </location>
</feature>
<keyword evidence="2" id="KW-0677">Repeat</keyword>
<feature type="compositionally biased region" description="Polar residues" evidence="6">
    <location>
        <begin position="741"/>
        <end position="757"/>
    </location>
</feature>
<organism evidence="8 9">
    <name type="scientific">Hebeloma cylindrosporum</name>
    <dbReference type="NCBI Taxonomy" id="76867"/>
    <lineage>
        <taxon>Eukaryota</taxon>
        <taxon>Fungi</taxon>
        <taxon>Dikarya</taxon>
        <taxon>Basidiomycota</taxon>
        <taxon>Agaricomycotina</taxon>
        <taxon>Agaricomycetes</taxon>
        <taxon>Agaricomycetidae</taxon>
        <taxon>Agaricales</taxon>
        <taxon>Agaricineae</taxon>
        <taxon>Hymenogastraceae</taxon>
        <taxon>Hebeloma</taxon>
    </lineage>
</organism>
<keyword evidence="1 5" id="KW-0479">Metal-binding</keyword>
<dbReference type="PROSITE" id="PS50103">
    <property type="entry name" value="ZF_C3H1"/>
    <property type="match status" value="2"/>
</dbReference>
<accession>A0A0C2Z577</accession>
<evidence type="ECO:0000256" key="5">
    <source>
        <dbReference type="PROSITE-ProRule" id="PRU00723"/>
    </source>
</evidence>
<feature type="compositionally biased region" description="Polar residues" evidence="6">
    <location>
        <begin position="825"/>
        <end position="834"/>
    </location>
</feature>
<name>A0A0C2Z577_HEBCY</name>
<dbReference type="SUPFAM" id="SSF90229">
    <property type="entry name" value="CCCH zinc finger"/>
    <property type="match status" value="2"/>
</dbReference>
<dbReference type="PANTHER" id="PTHR12547:SF18">
    <property type="entry name" value="PROTEIN TIS11"/>
    <property type="match status" value="1"/>
</dbReference>
<feature type="region of interest" description="Disordered" evidence="6">
    <location>
        <begin position="1"/>
        <end position="21"/>
    </location>
</feature>
<feature type="compositionally biased region" description="Polar residues" evidence="6">
    <location>
        <begin position="309"/>
        <end position="318"/>
    </location>
</feature>
<dbReference type="InterPro" id="IPR036855">
    <property type="entry name" value="Znf_CCCH_sf"/>
</dbReference>
<gene>
    <name evidence="8" type="ORF">M413DRAFT_16305</name>
</gene>
<feature type="compositionally biased region" description="Polar residues" evidence="6">
    <location>
        <begin position="286"/>
        <end position="296"/>
    </location>
</feature>
<keyword evidence="9" id="KW-1185">Reference proteome</keyword>
<dbReference type="EMBL" id="KN831769">
    <property type="protein sequence ID" value="KIM48357.1"/>
    <property type="molecule type" value="Genomic_DNA"/>
</dbReference>
<feature type="compositionally biased region" description="Basic and acidic residues" evidence="6">
    <location>
        <begin position="297"/>
        <end position="307"/>
    </location>
</feature>
<feature type="compositionally biased region" description="Low complexity" evidence="6">
    <location>
        <begin position="161"/>
        <end position="176"/>
    </location>
</feature>
<dbReference type="GO" id="GO:0008270">
    <property type="term" value="F:zinc ion binding"/>
    <property type="evidence" value="ECO:0007669"/>
    <property type="project" value="UniProtKB-KW"/>
</dbReference>
<feature type="domain" description="C3H1-type" evidence="7">
    <location>
        <begin position="530"/>
        <end position="558"/>
    </location>
</feature>
<dbReference type="Proteomes" id="UP000053424">
    <property type="component" value="Unassembled WGS sequence"/>
</dbReference>
<keyword evidence="3 5" id="KW-0863">Zinc-finger</keyword>
<feature type="region of interest" description="Disordered" evidence="6">
    <location>
        <begin position="160"/>
        <end position="200"/>
    </location>
</feature>
<evidence type="ECO:0000256" key="1">
    <source>
        <dbReference type="ARBA" id="ARBA00022723"/>
    </source>
</evidence>
<evidence type="ECO:0000256" key="2">
    <source>
        <dbReference type="ARBA" id="ARBA00022737"/>
    </source>
</evidence>
<reference evidence="9" key="2">
    <citation type="submission" date="2015-01" db="EMBL/GenBank/DDBJ databases">
        <title>Evolutionary Origins and Diversification of the Mycorrhizal Mutualists.</title>
        <authorList>
            <consortium name="DOE Joint Genome Institute"/>
            <consortium name="Mycorrhizal Genomics Consortium"/>
            <person name="Kohler A."/>
            <person name="Kuo A."/>
            <person name="Nagy L.G."/>
            <person name="Floudas D."/>
            <person name="Copeland A."/>
            <person name="Barry K.W."/>
            <person name="Cichocki N."/>
            <person name="Veneault-Fourrey C."/>
            <person name="LaButti K."/>
            <person name="Lindquist E.A."/>
            <person name="Lipzen A."/>
            <person name="Lundell T."/>
            <person name="Morin E."/>
            <person name="Murat C."/>
            <person name="Riley R."/>
            <person name="Ohm R."/>
            <person name="Sun H."/>
            <person name="Tunlid A."/>
            <person name="Henrissat B."/>
            <person name="Grigoriev I.V."/>
            <person name="Hibbett D.S."/>
            <person name="Martin F."/>
        </authorList>
    </citation>
    <scope>NUCLEOTIDE SEQUENCE [LARGE SCALE GENOMIC DNA]</scope>
    <source>
        <strain evidence="9">h7</strain>
    </source>
</reference>
<feature type="zinc finger region" description="C3H1-type" evidence="5">
    <location>
        <begin position="530"/>
        <end position="558"/>
    </location>
</feature>
<dbReference type="STRING" id="686832.A0A0C2Z577"/>
<evidence type="ECO:0000259" key="7">
    <source>
        <dbReference type="PROSITE" id="PS50103"/>
    </source>
</evidence>
<feature type="region of interest" description="Disordered" evidence="6">
    <location>
        <begin position="736"/>
        <end position="848"/>
    </location>
</feature>
<dbReference type="AlphaFoldDB" id="A0A0C2Z577"/>
<feature type="region of interest" description="Disordered" evidence="6">
    <location>
        <begin position="286"/>
        <end position="319"/>
    </location>
</feature>
<dbReference type="SMART" id="SM00356">
    <property type="entry name" value="ZnF_C3H1"/>
    <property type="match status" value="2"/>
</dbReference>
<keyword evidence="4 5" id="KW-0862">Zinc</keyword>
<feature type="zinc finger region" description="C3H1-type" evidence="5">
    <location>
        <begin position="568"/>
        <end position="596"/>
    </location>
</feature>
<evidence type="ECO:0000256" key="6">
    <source>
        <dbReference type="SAM" id="MobiDB-lite"/>
    </source>
</evidence>
<evidence type="ECO:0000256" key="4">
    <source>
        <dbReference type="ARBA" id="ARBA00022833"/>
    </source>
</evidence>
<evidence type="ECO:0000256" key="3">
    <source>
        <dbReference type="ARBA" id="ARBA00022771"/>
    </source>
</evidence>
<feature type="region of interest" description="Disordered" evidence="6">
    <location>
        <begin position="240"/>
        <end position="264"/>
    </location>
</feature>
<proteinExistence type="predicted"/>
<dbReference type="InterPro" id="IPR000571">
    <property type="entry name" value="Znf_CCCH"/>
</dbReference>
<dbReference type="InterPro" id="IPR045877">
    <property type="entry name" value="ZFP36-like"/>
</dbReference>
<evidence type="ECO:0000313" key="9">
    <source>
        <dbReference type="Proteomes" id="UP000053424"/>
    </source>
</evidence>
<reference evidence="8 9" key="1">
    <citation type="submission" date="2014-04" db="EMBL/GenBank/DDBJ databases">
        <authorList>
            <consortium name="DOE Joint Genome Institute"/>
            <person name="Kuo A."/>
            <person name="Gay G."/>
            <person name="Dore J."/>
            <person name="Kohler A."/>
            <person name="Nagy L.G."/>
            <person name="Floudas D."/>
            <person name="Copeland A."/>
            <person name="Barry K.W."/>
            <person name="Cichocki N."/>
            <person name="Veneault-Fourrey C."/>
            <person name="LaButti K."/>
            <person name="Lindquist E.A."/>
            <person name="Lipzen A."/>
            <person name="Lundell T."/>
            <person name="Morin E."/>
            <person name="Murat C."/>
            <person name="Sun H."/>
            <person name="Tunlid A."/>
            <person name="Henrissat B."/>
            <person name="Grigoriev I.V."/>
            <person name="Hibbett D.S."/>
            <person name="Martin F."/>
            <person name="Nordberg H.P."/>
            <person name="Cantor M.N."/>
            <person name="Hua S.X."/>
        </authorList>
    </citation>
    <scope>NUCLEOTIDE SEQUENCE [LARGE SCALE GENOMIC DNA]</scope>
    <source>
        <strain evidence="9">h7</strain>
    </source>
</reference>
<feature type="compositionally biased region" description="Polar residues" evidence="6">
    <location>
        <begin position="626"/>
        <end position="669"/>
    </location>
</feature>
<dbReference type="HOGENOM" id="CLU_354149_0_0_1"/>
<feature type="compositionally biased region" description="Polar residues" evidence="6">
    <location>
        <begin position="804"/>
        <end position="813"/>
    </location>
</feature>
<dbReference type="FunFam" id="4.10.1000.10:FF:000002">
    <property type="entry name" value="Zinc finger protein 36, C3H1 type-like 1"/>
    <property type="match status" value="1"/>
</dbReference>
<dbReference type="Gene3D" id="4.10.1000.10">
    <property type="entry name" value="Zinc finger, CCCH-type"/>
    <property type="match status" value="2"/>
</dbReference>
<feature type="compositionally biased region" description="Low complexity" evidence="6">
    <location>
        <begin position="510"/>
        <end position="523"/>
    </location>
</feature>
<feature type="compositionally biased region" description="Polar residues" evidence="6">
    <location>
        <begin position="186"/>
        <end position="200"/>
    </location>
</feature>
<sequence length="848" mass="91515">MNDTVTTTIPHYPDPSKELLSPTTLQNRIPAVKDSLGWFYPLDPTTEPSFENWSPSAAEKSRSVTSSRHPQPVPSHKLPNPSMPARTTENSERVAVHARSRWRLDGNGKVVDIGAESDLADEISRLKIGDVTANADDARVPIRTPSKSILASNAITQINESSPLDSSSSSTSVGSSPHVHDHQISHSRGSSADTTLSSSRDSMAGNTILAHPLKPAAPAEAKERPHSFSGGLPSADLRRLQQAGDSDHDRQQQQWAPNQYREASAEQLTYPSLSNQVHRPVPQQQFTYPANTQGHPSSDRDREDARPDYNSNQQQRSFASVPPHVNHGLVMNVGAPSPSQFVQGRPTNAIPAMNYRQPPRSFPPQGPNPTPLGYAGSHHTSHLSLGNAQQVYDMMLPGPPHDNHHPAVARVQQQHNVFRATHHHSASDPSSIRDAATLALLGNNMQSFNPNMFQPNMPPPTMPLYPNQYYGAQELAVQQVMAARLQAQYTGSYNVAPTPAPPLHVESDIASPTSSSGQTGPSANNRKLGLYKTELCRSWEEKGSCRYGGKCQFAHGEDELRKVSRHPKYKTEICKTFWVSGSCPYGKRCCFIHTEVSSAGTPGSASTSDNAPPQPASDGRERSNSETDASTSISLLARISQRSQQDSVNAASTPTEMNSTNGFQFTRPPTGTLRVDTAVDVTSMKQNKSAYPTFASNGILLPTSEHITAKSPVPVTAGPDLGRHNLARMEIVGYSNHQKRNSTSSASNSNPRHSFSGTEVDFSPSPPASGLAYGHESPQPGPTGPPRVNGHVRAGSAGNWGGFTRSSHLSTSAYPHGPSPAGEIMSNSPWSSTELAVGSSRLHEKTWS</sequence>
<dbReference type="GO" id="GO:0003729">
    <property type="term" value="F:mRNA binding"/>
    <property type="evidence" value="ECO:0007669"/>
    <property type="project" value="InterPro"/>
</dbReference>
<dbReference type="FunFam" id="4.10.1000.10:FF:000001">
    <property type="entry name" value="zinc finger CCCH domain-containing protein 15-like"/>
    <property type="match status" value="1"/>
</dbReference>
<protein>
    <recommendedName>
        <fullName evidence="7">C3H1-type domain-containing protein</fullName>
    </recommendedName>
</protein>
<dbReference type="Pfam" id="PF00642">
    <property type="entry name" value="zf-CCCH"/>
    <property type="match status" value="2"/>
</dbReference>
<feature type="domain" description="C3H1-type" evidence="7">
    <location>
        <begin position="568"/>
        <end position="596"/>
    </location>
</feature>
<dbReference type="OrthoDB" id="410307at2759"/>
<feature type="region of interest" description="Disordered" evidence="6">
    <location>
        <begin position="49"/>
        <end position="92"/>
    </location>
</feature>